<dbReference type="FunFam" id="1.10.287.130:FF:000002">
    <property type="entry name" value="Two-component osmosensing histidine kinase"/>
    <property type="match status" value="1"/>
</dbReference>
<dbReference type="GO" id="GO:0006355">
    <property type="term" value="P:regulation of DNA-templated transcription"/>
    <property type="evidence" value="ECO:0007669"/>
    <property type="project" value="InterPro"/>
</dbReference>
<dbReference type="InterPro" id="IPR013767">
    <property type="entry name" value="PAS_fold"/>
</dbReference>
<dbReference type="SUPFAM" id="SSF47384">
    <property type="entry name" value="Homodimeric domain of signal transducing histidine kinase"/>
    <property type="match status" value="1"/>
</dbReference>
<dbReference type="InterPro" id="IPR005467">
    <property type="entry name" value="His_kinase_dom"/>
</dbReference>
<dbReference type="InterPro" id="IPR000700">
    <property type="entry name" value="PAS-assoc_C"/>
</dbReference>
<dbReference type="SMART" id="SM00388">
    <property type="entry name" value="HisKA"/>
    <property type="match status" value="1"/>
</dbReference>
<dbReference type="PRINTS" id="PR00344">
    <property type="entry name" value="BCTRLSENSOR"/>
</dbReference>
<dbReference type="InterPro" id="IPR036097">
    <property type="entry name" value="HisK_dim/P_sf"/>
</dbReference>
<dbReference type="SUPFAM" id="SSF55874">
    <property type="entry name" value="ATPase domain of HSP90 chaperone/DNA topoisomerase II/histidine kinase"/>
    <property type="match status" value="1"/>
</dbReference>
<evidence type="ECO:0000313" key="17">
    <source>
        <dbReference type="Proteomes" id="UP000193450"/>
    </source>
</evidence>
<dbReference type="InterPro" id="IPR001789">
    <property type="entry name" value="Sig_transdc_resp-reg_receiver"/>
</dbReference>
<gene>
    <name evidence="16" type="ORF">BST96_02780</name>
</gene>
<dbReference type="PROSITE" id="PS50109">
    <property type="entry name" value="HIS_KIN"/>
    <property type="match status" value="1"/>
</dbReference>
<dbReference type="STRING" id="716816.BST96_02780"/>
<dbReference type="NCBIfam" id="TIGR00229">
    <property type="entry name" value="sensory_box"/>
    <property type="match status" value="1"/>
</dbReference>
<dbReference type="SUPFAM" id="SSF55785">
    <property type="entry name" value="PYP-like sensor domain (PAS domain)"/>
    <property type="match status" value="1"/>
</dbReference>
<evidence type="ECO:0000313" key="16">
    <source>
        <dbReference type="EMBL" id="ARN73123.1"/>
    </source>
</evidence>
<dbReference type="GO" id="GO:0000155">
    <property type="term" value="F:phosphorelay sensor kinase activity"/>
    <property type="evidence" value="ECO:0007669"/>
    <property type="project" value="InterPro"/>
</dbReference>
<dbReference type="PROSITE" id="PS50112">
    <property type="entry name" value="PAS"/>
    <property type="match status" value="1"/>
</dbReference>
<dbReference type="GO" id="GO:0005524">
    <property type="term" value="F:ATP binding"/>
    <property type="evidence" value="ECO:0007669"/>
    <property type="project" value="UniProtKB-KW"/>
</dbReference>
<evidence type="ECO:0000256" key="8">
    <source>
        <dbReference type="ARBA" id="ARBA00023012"/>
    </source>
</evidence>
<feature type="domain" description="PAS" evidence="14">
    <location>
        <begin position="24"/>
        <end position="71"/>
    </location>
</feature>
<evidence type="ECO:0000256" key="3">
    <source>
        <dbReference type="ARBA" id="ARBA00022553"/>
    </source>
</evidence>
<dbReference type="KEGG" id="osg:BST96_02780"/>
<dbReference type="CDD" id="cd16922">
    <property type="entry name" value="HATPase_EvgS-ArcB-TorS-like"/>
    <property type="match status" value="1"/>
</dbReference>
<keyword evidence="8" id="KW-0902">Two-component regulatory system</keyword>
<evidence type="ECO:0000256" key="6">
    <source>
        <dbReference type="ARBA" id="ARBA00022777"/>
    </source>
</evidence>
<evidence type="ECO:0000259" key="15">
    <source>
        <dbReference type="PROSITE" id="PS50113"/>
    </source>
</evidence>
<evidence type="ECO:0000259" key="12">
    <source>
        <dbReference type="PROSITE" id="PS50109"/>
    </source>
</evidence>
<dbReference type="Gene3D" id="3.40.50.2300">
    <property type="match status" value="1"/>
</dbReference>
<evidence type="ECO:0000256" key="5">
    <source>
        <dbReference type="ARBA" id="ARBA00022741"/>
    </source>
</evidence>
<protein>
    <recommendedName>
        <fullName evidence="10">Sensory/regulatory protein RpfC</fullName>
        <ecNumber evidence="2">2.7.13.3</ecNumber>
    </recommendedName>
</protein>
<dbReference type="InterPro" id="IPR003661">
    <property type="entry name" value="HisK_dim/P_dom"/>
</dbReference>
<organism evidence="16 17">
    <name type="scientific">Oceanicoccus sagamiensis</name>
    <dbReference type="NCBI Taxonomy" id="716816"/>
    <lineage>
        <taxon>Bacteria</taxon>
        <taxon>Pseudomonadati</taxon>
        <taxon>Pseudomonadota</taxon>
        <taxon>Gammaproteobacteria</taxon>
        <taxon>Cellvibrionales</taxon>
        <taxon>Spongiibacteraceae</taxon>
        <taxon>Oceanicoccus</taxon>
    </lineage>
</organism>
<feature type="domain" description="PAC" evidence="15">
    <location>
        <begin position="95"/>
        <end position="145"/>
    </location>
</feature>
<feature type="domain" description="Histidine kinase" evidence="12">
    <location>
        <begin position="163"/>
        <end position="383"/>
    </location>
</feature>
<dbReference type="CDD" id="cd00130">
    <property type="entry name" value="PAS"/>
    <property type="match status" value="1"/>
</dbReference>
<dbReference type="Gene3D" id="3.30.450.20">
    <property type="entry name" value="PAS domain"/>
    <property type="match status" value="1"/>
</dbReference>
<dbReference type="EMBL" id="CP019343">
    <property type="protein sequence ID" value="ARN73123.1"/>
    <property type="molecule type" value="Genomic_DNA"/>
</dbReference>
<comment type="catalytic activity">
    <reaction evidence="1">
        <text>ATP + protein L-histidine = ADP + protein N-phospho-L-histidine.</text>
        <dbReference type="EC" id="2.7.13.3"/>
    </reaction>
</comment>
<dbReference type="Pfam" id="PF00072">
    <property type="entry name" value="Response_reg"/>
    <property type="match status" value="1"/>
</dbReference>
<reference evidence="16 17" key="1">
    <citation type="submission" date="2016-11" db="EMBL/GenBank/DDBJ databases">
        <title>Trade-off between light-utilization and light-protection in marine flavobacteria.</title>
        <authorList>
            <person name="Kumagai Y."/>
        </authorList>
    </citation>
    <scope>NUCLEOTIDE SEQUENCE [LARGE SCALE GENOMIC DNA]</scope>
    <source>
        <strain evidence="16 17">NBRC 107125</strain>
    </source>
</reference>
<dbReference type="InterPro" id="IPR004358">
    <property type="entry name" value="Sig_transdc_His_kin-like_C"/>
</dbReference>
<keyword evidence="6" id="KW-0418">Kinase</keyword>
<keyword evidence="4" id="KW-0808">Transferase</keyword>
<keyword evidence="17" id="KW-1185">Reference proteome</keyword>
<evidence type="ECO:0000259" key="14">
    <source>
        <dbReference type="PROSITE" id="PS50112"/>
    </source>
</evidence>
<evidence type="ECO:0000256" key="7">
    <source>
        <dbReference type="ARBA" id="ARBA00022840"/>
    </source>
</evidence>
<sequence length="537" mass="59343">MLQLDDRDDVIENLTKSLVDAAAIIQACPDAMLQSSRAGNILLSNPQAEKLFGYSKKEFSMMSVDDLVPDDMRNAHPHKRELYHTDPSVRPMGLSSPNLQAKHKDGTLIPVEIRLSSILSGNEMTFLATIRDITLHQKLLEELREAKLVAEEAVSRKAQFLANMSHEIRTPMNGVLGMAELLEAANLSDEQRDYLSTLQLSGRILLTVINDILDYSKLEEGKVILDKRVFNVRQWAKALVMPYQIRATDKVDFTITIAQAVPECLYGDDGRLQQVVGNLLNNAFKFTSRGSISLSIDLMAQNQGLAKLRFKVKDTGVGIPEAARAKIFEKFEQADRSTTREYGGTGLGLAIAKQLVELVGGTIWVESKEGRGSSVIFDLAFQLPAEETRVDEALLEDGVDLSMLKVLVVEDNAVNKKVIGGMLKLLKISYIVASNGREAVDVICQQNNSYDLILMDCEMPIMDGYCATKAIRSWEQQEGRSPNCIVALSAHVLADQKDLCEAAGMDSHMSKPLKIESLKAVLSQAKLYQEKGISLSN</sequence>
<dbReference type="EC" id="2.7.13.3" evidence="2"/>
<dbReference type="PROSITE" id="PS50113">
    <property type="entry name" value="PAC"/>
    <property type="match status" value="1"/>
</dbReference>
<name>A0A1X9NGI0_9GAMM</name>
<dbReference type="PANTHER" id="PTHR45339:SF1">
    <property type="entry name" value="HYBRID SIGNAL TRANSDUCTION HISTIDINE KINASE J"/>
    <property type="match status" value="1"/>
</dbReference>
<dbReference type="InterPro" id="IPR003594">
    <property type="entry name" value="HATPase_dom"/>
</dbReference>
<dbReference type="SUPFAM" id="SSF52172">
    <property type="entry name" value="CheY-like"/>
    <property type="match status" value="1"/>
</dbReference>
<evidence type="ECO:0000256" key="11">
    <source>
        <dbReference type="PROSITE-ProRule" id="PRU00169"/>
    </source>
</evidence>
<dbReference type="PANTHER" id="PTHR45339">
    <property type="entry name" value="HYBRID SIGNAL TRANSDUCTION HISTIDINE KINASE J"/>
    <property type="match status" value="1"/>
</dbReference>
<dbReference type="SMART" id="SM00448">
    <property type="entry name" value="REC"/>
    <property type="match status" value="1"/>
</dbReference>
<dbReference type="Pfam" id="PF00989">
    <property type="entry name" value="PAS"/>
    <property type="match status" value="1"/>
</dbReference>
<evidence type="ECO:0000256" key="10">
    <source>
        <dbReference type="ARBA" id="ARBA00068150"/>
    </source>
</evidence>
<dbReference type="CDD" id="cd17546">
    <property type="entry name" value="REC_hyHK_CKI1_RcsC-like"/>
    <property type="match status" value="1"/>
</dbReference>
<dbReference type="OrthoDB" id="6187449at2"/>
<dbReference type="InterPro" id="IPR035965">
    <property type="entry name" value="PAS-like_dom_sf"/>
</dbReference>
<dbReference type="Gene3D" id="1.10.287.130">
    <property type="match status" value="1"/>
</dbReference>
<accession>A0A1X9NGI0</accession>
<evidence type="ECO:0000256" key="2">
    <source>
        <dbReference type="ARBA" id="ARBA00012438"/>
    </source>
</evidence>
<dbReference type="FunFam" id="3.30.565.10:FF:000010">
    <property type="entry name" value="Sensor histidine kinase RcsC"/>
    <property type="match status" value="1"/>
</dbReference>
<dbReference type="SMART" id="SM00091">
    <property type="entry name" value="PAS"/>
    <property type="match status" value="1"/>
</dbReference>
<dbReference type="Proteomes" id="UP000193450">
    <property type="component" value="Chromosome"/>
</dbReference>
<dbReference type="CDD" id="cd00082">
    <property type="entry name" value="HisKA"/>
    <property type="match status" value="1"/>
</dbReference>
<evidence type="ECO:0000256" key="4">
    <source>
        <dbReference type="ARBA" id="ARBA00022679"/>
    </source>
</evidence>
<feature type="domain" description="Response regulatory" evidence="13">
    <location>
        <begin position="405"/>
        <end position="526"/>
    </location>
</feature>
<dbReference type="InterPro" id="IPR000014">
    <property type="entry name" value="PAS"/>
</dbReference>
<dbReference type="PROSITE" id="PS50110">
    <property type="entry name" value="RESPONSE_REGULATORY"/>
    <property type="match status" value="1"/>
</dbReference>
<dbReference type="Pfam" id="PF00512">
    <property type="entry name" value="HisKA"/>
    <property type="match status" value="1"/>
</dbReference>
<feature type="modified residue" description="4-aspartylphosphate" evidence="11">
    <location>
        <position position="456"/>
    </location>
</feature>
<evidence type="ECO:0000256" key="1">
    <source>
        <dbReference type="ARBA" id="ARBA00000085"/>
    </source>
</evidence>
<evidence type="ECO:0000256" key="9">
    <source>
        <dbReference type="ARBA" id="ARBA00064003"/>
    </source>
</evidence>
<keyword evidence="3 11" id="KW-0597">Phosphoprotein</keyword>
<comment type="subunit">
    <text evidence="9">At low DSF concentrations, interacts with RpfF.</text>
</comment>
<dbReference type="AlphaFoldDB" id="A0A1X9NGI0"/>
<dbReference type="InterPro" id="IPR011006">
    <property type="entry name" value="CheY-like_superfamily"/>
</dbReference>
<dbReference type="Gene3D" id="3.30.565.10">
    <property type="entry name" value="Histidine kinase-like ATPase, C-terminal domain"/>
    <property type="match status" value="1"/>
</dbReference>
<proteinExistence type="predicted"/>
<dbReference type="Pfam" id="PF02518">
    <property type="entry name" value="HATPase_c"/>
    <property type="match status" value="1"/>
</dbReference>
<evidence type="ECO:0000259" key="13">
    <source>
        <dbReference type="PROSITE" id="PS50110"/>
    </source>
</evidence>
<dbReference type="SMART" id="SM00387">
    <property type="entry name" value="HATPase_c"/>
    <property type="match status" value="1"/>
</dbReference>
<dbReference type="RefSeq" id="WP_085757223.1">
    <property type="nucleotide sequence ID" value="NZ_CP019343.1"/>
</dbReference>
<keyword evidence="7" id="KW-0067">ATP-binding</keyword>
<dbReference type="InterPro" id="IPR036890">
    <property type="entry name" value="HATPase_C_sf"/>
</dbReference>
<keyword evidence="5" id="KW-0547">Nucleotide-binding</keyword>